<dbReference type="Pfam" id="PF20149">
    <property type="entry name" value="DUF6532"/>
    <property type="match status" value="1"/>
</dbReference>
<feature type="compositionally biased region" description="Acidic residues" evidence="1">
    <location>
        <begin position="16"/>
        <end position="31"/>
    </location>
</feature>
<feature type="domain" description="DUF6532" evidence="2">
    <location>
        <begin position="140"/>
        <end position="296"/>
    </location>
</feature>
<gene>
    <name evidence="3" type="ORF">CYLTODRAFT_213536</name>
</gene>
<protein>
    <recommendedName>
        <fullName evidence="2">DUF6532 domain-containing protein</fullName>
    </recommendedName>
</protein>
<accession>A0A0D7AU60</accession>
<dbReference type="OrthoDB" id="2790754at2759"/>
<organism evidence="3 4">
    <name type="scientific">Cylindrobasidium torrendii FP15055 ss-10</name>
    <dbReference type="NCBI Taxonomy" id="1314674"/>
    <lineage>
        <taxon>Eukaryota</taxon>
        <taxon>Fungi</taxon>
        <taxon>Dikarya</taxon>
        <taxon>Basidiomycota</taxon>
        <taxon>Agaricomycotina</taxon>
        <taxon>Agaricomycetes</taxon>
        <taxon>Agaricomycetidae</taxon>
        <taxon>Agaricales</taxon>
        <taxon>Marasmiineae</taxon>
        <taxon>Physalacriaceae</taxon>
        <taxon>Cylindrobasidium</taxon>
    </lineage>
</organism>
<feature type="region of interest" description="Disordered" evidence="1">
    <location>
        <begin position="1"/>
        <end position="140"/>
    </location>
</feature>
<evidence type="ECO:0000256" key="1">
    <source>
        <dbReference type="SAM" id="MobiDB-lite"/>
    </source>
</evidence>
<evidence type="ECO:0000313" key="3">
    <source>
        <dbReference type="EMBL" id="KIY61545.1"/>
    </source>
</evidence>
<dbReference type="EMBL" id="KN880919">
    <property type="protein sequence ID" value="KIY61545.1"/>
    <property type="molecule type" value="Genomic_DNA"/>
</dbReference>
<feature type="compositionally biased region" description="Acidic residues" evidence="1">
    <location>
        <begin position="48"/>
        <end position="59"/>
    </location>
</feature>
<dbReference type="InterPro" id="IPR045341">
    <property type="entry name" value="DUF6532"/>
</dbReference>
<name>A0A0D7AU60_9AGAR</name>
<evidence type="ECO:0000259" key="2">
    <source>
        <dbReference type="Pfam" id="PF20149"/>
    </source>
</evidence>
<sequence>MPPREVDPTPTSPAAPEDDEEEEDDHDDVDLGIDYSDLPPPAAPGADSDAESADDEDLPDMVSGGRTDDDDDADTAAEIVTVSSTSRKRRASDSAVDAPSHKKSKASDPPALPSTPVKKNGKKRYGMFTPRTQNTIRKGKEEARYHTFIVNAYPDPKRKVEHYEQMLEHLVEHPDRGNDEMRDVLLRLRQDPDLLESATIMMSYGRGDLNLAIISFARGAVQKFDLGHQGGQSETKTVVIWLKEVFMYGGLNVQKRTYDKNLKFQPTWIIDFMRWFLFMCNGKMDGVTFHAIMKLQAFPPRDLCLPPHSYAPCHLRLG</sequence>
<dbReference type="AlphaFoldDB" id="A0A0D7AU60"/>
<reference evidence="3 4" key="1">
    <citation type="journal article" date="2015" name="Fungal Genet. Biol.">
        <title>Evolution of novel wood decay mechanisms in Agaricales revealed by the genome sequences of Fistulina hepatica and Cylindrobasidium torrendii.</title>
        <authorList>
            <person name="Floudas D."/>
            <person name="Held B.W."/>
            <person name="Riley R."/>
            <person name="Nagy L.G."/>
            <person name="Koehler G."/>
            <person name="Ransdell A.S."/>
            <person name="Younus H."/>
            <person name="Chow J."/>
            <person name="Chiniquy J."/>
            <person name="Lipzen A."/>
            <person name="Tritt A."/>
            <person name="Sun H."/>
            <person name="Haridas S."/>
            <person name="LaButti K."/>
            <person name="Ohm R.A."/>
            <person name="Kues U."/>
            <person name="Blanchette R.A."/>
            <person name="Grigoriev I.V."/>
            <person name="Minto R.E."/>
            <person name="Hibbett D.S."/>
        </authorList>
    </citation>
    <scope>NUCLEOTIDE SEQUENCE [LARGE SCALE GENOMIC DNA]</scope>
    <source>
        <strain evidence="3 4">FP15055 ss-10</strain>
    </source>
</reference>
<dbReference type="Proteomes" id="UP000054007">
    <property type="component" value="Unassembled WGS sequence"/>
</dbReference>
<proteinExistence type="predicted"/>
<evidence type="ECO:0000313" key="4">
    <source>
        <dbReference type="Proteomes" id="UP000054007"/>
    </source>
</evidence>
<keyword evidence="4" id="KW-1185">Reference proteome</keyword>